<reference evidence="1" key="1">
    <citation type="journal article" date="2021" name="Nat. Commun.">
        <title>Genetic determinants of endophytism in the Arabidopsis root mycobiome.</title>
        <authorList>
            <person name="Mesny F."/>
            <person name="Miyauchi S."/>
            <person name="Thiergart T."/>
            <person name="Pickel B."/>
            <person name="Atanasova L."/>
            <person name="Karlsson M."/>
            <person name="Huettel B."/>
            <person name="Barry K.W."/>
            <person name="Haridas S."/>
            <person name="Chen C."/>
            <person name="Bauer D."/>
            <person name="Andreopoulos W."/>
            <person name="Pangilinan J."/>
            <person name="LaButti K."/>
            <person name="Riley R."/>
            <person name="Lipzen A."/>
            <person name="Clum A."/>
            <person name="Drula E."/>
            <person name="Henrissat B."/>
            <person name="Kohler A."/>
            <person name="Grigoriev I.V."/>
            <person name="Martin F.M."/>
            <person name="Hacquard S."/>
        </authorList>
    </citation>
    <scope>NUCLEOTIDE SEQUENCE</scope>
    <source>
        <strain evidence="1">MPI-CAGE-AT-0147</strain>
    </source>
</reference>
<gene>
    <name evidence="1" type="ORF">EDB81DRAFT_184835</name>
</gene>
<organism evidence="1 2">
    <name type="scientific">Dactylonectria macrodidyma</name>
    <dbReference type="NCBI Taxonomy" id="307937"/>
    <lineage>
        <taxon>Eukaryota</taxon>
        <taxon>Fungi</taxon>
        <taxon>Dikarya</taxon>
        <taxon>Ascomycota</taxon>
        <taxon>Pezizomycotina</taxon>
        <taxon>Sordariomycetes</taxon>
        <taxon>Hypocreomycetidae</taxon>
        <taxon>Hypocreales</taxon>
        <taxon>Nectriaceae</taxon>
        <taxon>Dactylonectria</taxon>
    </lineage>
</organism>
<protein>
    <submittedName>
        <fullName evidence="1">Uncharacterized protein</fullName>
    </submittedName>
</protein>
<keyword evidence="2" id="KW-1185">Reference proteome</keyword>
<dbReference type="Proteomes" id="UP000738349">
    <property type="component" value="Unassembled WGS sequence"/>
</dbReference>
<accession>A0A9P9FQY4</accession>
<dbReference type="AlphaFoldDB" id="A0A9P9FQY4"/>
<comment type="caution">
    <text evidence="1">The sequence shown here is derived from an EMBL/GenBank/DDBJ whole genome shotgun (WGS) entry which is preliminary data.</text>
</comment>
<dbReference type="OrthoDB" id="10559384at2759"/>
<evidence type="ECO:0000313" key="2">
    <source>
        <dbReference type="Proteomes" id="UP000738349"/>
    </source>
</evidence>
<name>A0A9P9FQY4_9HYPO</name>
<dbReference type="EMBL" id="JAGMUV010000002">
    <property type="protein sequence ID" value="KAH7170939.1"/>
    <property type="molecule type" value="Genomic_DNA"/>
</dbReference>
<evidence type="ECO:0000313" key="1">
    <source>
        <dbReference type="EMBL" id="KAH7170939.1"/>
    </source>
</evidence>
<sequence>MAGHAASPLEVFVLSVCFSLVPSRVRVLPSIKSDIQSSSHLSSLLVRLLPRGWTPASWSRPWPEPRLGVRLDPCWTCHPMPRPSCSPFGSRSGTDNWVNIRPAPSKTAQAALRANHQSEASCDAAPSMLAAAWSAPNSISPFAFSGARPGKPGPPLPLPGAGSLARLGYASPARAGRWGLCASSKAFWNLTCGSRKRDQALHHTLRPTASARDGVDRLSVVFSSPH</sequence>
<proteinExistence type="predicted"/>